<evidence type="ECO:0000256" key="12">
    <source>
        <dbReference type="ARBA" id="ARBA00022448"/>
    </source>
</evidence>
<dbReference type="InterPro" id="IPR002159">
    <property type="entry name" value="CD36_fam"/>
</dbReference>
<evidence type="ECO:0000256" key="7">
    <source>
        <dbReference type="ARBA" id="ARBA00004285"/>
    </source>
</evidence>
<comment type="catalytic activity">
    <reaction evidence="27">
        <text>tetracosanoate(out) = tetracosanoate(in)</text>
        <dbReference type="Rhea" id="RHEA:45260"/>
        <dbReference type="ChEBI" id="CHEBI:31014"/>
    </reaction>
    <physiologicalReaction direction="left-to-right" evidence="27">
        <dbReference type="Rhea" id="RHEA:45261"/>
    </physiologicalReaction>
</comment>
<keyword evidence="25" id="KW-0325">Glycoprotein</keyword>
<dbReference type="GO" id="GO:0009986">
    <property type="term" value="C:cell surface"/>
    <property type="evidence" value="ECO:0007669"/>
    <property type="project" value="TreeGrafter"/>
</dbReference>
<dbReference type="Pfam" id="PF01130">
    <property type="entry name" value="CD36"/>
    <property type="match status" value="1"/>
</dbReference>
<evidence type="ECO:0000256" key="27">
    <source>
        <dbReference type="ARBA" id="ARBA00023949"/>
    </source>
</evidence>
<evidence type="ECO:0000256" key="3">
    <source>
        <dbReference type="ARBA" id="ARBA00000934"/>
    </source>
</evidence>
<evidence type="ECO:0000256" key="21">
    <source>
        <dbReference type="ARBA" id="ARBA00023136"/>
    </source>
</evidence>
<keyword evidence="16" id="KW-0832">Ubl conjugation</keyword>
<dbReference type="GO" id="GO:0034383">
    <property type="term" value="P:low-density lipoprotein particle clearance"/>
    <property type="evidence" value="ECO:0007669"/>
    <property type="project" value="TreeGrafter"/>
</dbReference>
<sequence>MGCDRNCGLIAGVVIGAVLAVFGGILMPVGDMLIEKTVKKLQEAVLDEGTIAFKNWVKTGTANPEGVAVNSSKIKVKQRGPCTYQVCYLAKENITWDSETHTVSFLQPNGTIFEPSLSVGTENDSFTTAPHLYPNVFIQGVLNLLIKRSSSSMFQKRTLKELLWGYKDPFLSLIPHPVTTTVGVFYPVSTKYECRCC</sequence>
<evidence type="ECO:0000256" key="13">
    <source>
        <dbReference type="ARBA" id="ARBA00022475"/>
    </source>
</evidence>
<evidence type="ECO:0000256" key="11">
    <source>
        <dbReference type="ARBA" id="ARBA00020772"/>
    </source>
</evidence>
<keyword evidence="23" id="KW-1015">Disulfide bond</keyword>
<evidence type="ECO:0000256" key="6">
    <source>
        <dbReference type="ARBA" id="ARBA00004221"/>
    </source>
</evidence>
<evidence type="ECO:0000256" key="23">
    <source>
        <dbReference type="ARBA" id="ARBA00023157"/>
    </source>
</evidence>
<feature type="transmembrane region" description="Helical" evidence="32">
    <location>
        <begin position="7"/>
        <end position="29"/>
    </location>
</feature>
<dbReference type="GO" id="GO:0005794">
    <property type="term" value="C:Golgi apparatus"/>
    <property type="evidence" value="ECO:0007669"/>
    <property type="project" value="UniProtKB-SubCell"/>
</dbReference>
<keyword evidence="12" id="KW-0813">Transport</keyword>
<dbReference type="GO" id="GO:0005041">
    <property type="term" value="F:low-density lipoprotein particle receptor activity"/>
    <property type="evidence" value="ECO:0007669"/>
    <property type="project" value="TreeGrafter"/>
</dbReference>
<dbReference type="PRINTS" id="PR01609">
    <property type="entry name" value="CD36FAMILY"/>
</dbReference>
<evidence type="ECO:0000256" key="1">
    <source>
        <dbReference type="ARBA" id="ARBA00000542"/>
    </source>
</evidence>
<dbReference type="PANTHER" id="PTHR11923">
    <property type="entry name" value="SCAVENGER RECEPTOR CLASS B TYPE-1 SR-B1"/>
    <property type="match status" value="1"/>
</dbReference>
<evidence type="ECO:0000256" key="28">
    <source>
        <dbReference type="ARBA" id="ARBA00029966"/>
    </source>
</evidence>
<evidence type="ECO:0000256" key="10">
    <source>
        <dbReference type="ARBA" id="ARBA00010532"/>
    </source>
</evidence>
<reference evidence="33" key="1">
    <citation type="submission" date="2023-09" db="UniProtKB">
        <authorList>
            <consortium name="Ensembl"/>
        </authorList>
    </citation>
    <scope>IDENTIFICATION</scope>
</reference>
<keyword evidence="20" id="KW-0445">Lipid transport</keyword>
<dbReference type="GO" id="GO:0042953">
    <property type="term" value="P:lipoprotein transport"/>
    <property type="evidence" value="ECO:0007669"/>
    <property type="project" value="TreeGrafter"/>
</dbReference>
<keyword evidence="18 32" id="KW-1133">Transmembrane helix</keyword>
<dbReference type="PRINTS" id="PR01610">
    <property type="entry name" value="CD36ANTIGEN"/>
</dbReference>
<evidence type="ECO:0000256" key="30">
    <source>
        <dbReference type="ARBA" id="ARBA00032188"/>
    </source>
</evidence>
<dbReference type="GO" id="GO:0007155">
    <property type="term" value="P:cell adhesion"/>
    <property type="evidence" value="ECO:0007669"/>
    <property type="project" value="UniProtKB-KW"/>
</dbReference>
<keyword evidence="14" id="KW-1017">Isopeptide bond</keyword>
<evidence type="ECO:0000256" key="26">
    <source>
        <dbReference type="ARBA" id="ARBA00023288"/>
    </source>
</evidence>
<comment type="catalytic activity">
    <reaction evidence="3">
        <text>hexadecanoate(out) = hexadecanoate(in)</text>
        <dbReference type="Rhea" id="RHEA:45256"/>
        <dbReference type="ChEBI" id="CHEBI:7896"/>
    </reaction>
    <physiologicalReaction direction="left-to-right" evidence="3">
        <dbReference type="Rhea" id="RHEA:45257"/>
    </physiologicalReaction>
</comment>
<comment type="catalytic activity">
    <reaction evidence="5">
        <text>butanoate(out) = butanoate(in)</text>
        <dbReference type="Rhea" id="RHEA:45248"/>
        <dbReference type="ChEBI" id="CHEBI:17968"/>
    </reaction>
    <physiologicalReaction direction="left-to-right" evidence="5">
        <dbReference type="Rhea" id="RHEA:45249"/>
    </physiologicalReaction>
</comment>
<dbReference type="GO" id="GO:0006898">
    <property type="term" value="P:receptor-mediated endocytosis"/>
    <property type="evidence" value="ECO:0007669"/>
    <property type="project" value="TreeGrafter"/>
</dbReference>
<keyword evidence="19" id="KW-0333">Golgi apparatus</keyword>
<comment type="catalytic activity">
    <reaction evidence="4">
        <text>tetradecanoate(out) = tetradecanoate(in)</text>
        <dbReference type="Rhea" id="RHEA:45252"/>
        <dbReference type="ChEBI" id="CHEBI:30807"/>
    </reaction>
    <physiologicalReaction direction="left-to-right" evidence="4">
        <dbReference type="Rhea" id="RHEA:45253"/>
    </physiologicalReaction>
</comment>
<dbReference type="GO" id="GO:0019915">
    <property type="term" value="P:lipid storage"/>
    <property type="evidence" value="ECO:0007669"/>
    <property type="project" value="TreeGrafter"/>
</dbReference>
<comment type="catalytic activity">
    <reaction evidence="1">
        <text>(9Z,12Z)-octadecadienoate(out) = (9Z,12Z)-octadecadienoate(in)</text>
        <dbReference type="Rhea" id="RHEA:45264"/>
        <dbReference type="ChEBI" id="CHEBI:30245"/>
    </reaction>
    <physiologicalReaction direction="left-to-right" evidence="1">
        <dbReference type="Rhea" id="RHEA:45265"/>
    </physiologicalReaction>
</comment>
<evidence type="ECO:0000256" key="29">
    <source>
        <dbReference type="ARBA" id="ARBA00031821"/>
    </source>
</evidence>
<proteinExistence type="inferred from homology"/>
<comment type="subcellular location">
    <subcellularLocation>
        <location evidence="6">Apical cell membrane</location>
    </subcellularLocation>
    <subcellularLocation>
        <location evidence="9">Cell membrane</location>
        <topology evidence="9">Multi-pass membrane protein</topology>
    </subcellularLocation>
    <subcellularLocation>
        <location evidence="8">Golgi apparatus</location>
    </subcellularLocation>
    <subcellularLocation>
        <location evidence="7">Membrane raft</location>
    </subcellularLocation>
</comment>
<dbReference type="Ensembl" id="ENSBMST00010012654.1">
    <property type="protein sequence ID" value="ENSBMSP00010011407.1"/>
    <property type="gene ID" value="ENSBMSG00010008346.1"/>
</dbReference>
<evidence type="ECO:0000256" key="24">
    <source>
        <dbReference type="ARBA" id="ARBA00023170"/>
    </source>
</evidence>
<evidence type="ECO:0000256" key="8">
    <source>
        <dbReference type="ARBA" id="ARBA00004555"/>
    </source>
</evidence>
<dbReference type="GeneTree" id="ENSGT00940000153372"/>
<evidence type="ECO:0000256" key="2">
    <source>
        <dbReference type="ARBA" id="ARBA00000626"/>
    </source>
</evidence>
<name>A0A8C0CTX2_BALMU</name>
<evidence type="ECO:0000256" key="4">
    <source>
        <dbReference type="ARBA" id="ARBA00000996"/>
    </source>
</evidence>
<keyword evidence="15 32" id="KW-0812">Transmembrane</keyword>
<evidence type="ECO:0000256" key="16">
    <source>
        <dbReference type="ARBA" id="ARBA00022843"/>
    </source>
</evidence>
<evidence type="ECO:0000256" key="9">
    <source>
        <dbReference type="ARBA" id="ARBA00004651"/>
    </source>
</evidence>
<evidence type="ECO:0000256" key="14">
    <source>
        <dbReference type="ARBA" id="ARBA00022499"/>
    </source>
</evidence>
<keyword evidence="26" id="KW-0449">Lipoprotein</keyword>
<dbReference type="InterPro" id="IPR005428">
    <property type="entry name" value="CD36/SCARB1/SNMP1"/>
</dbReference>
<dbReference type="GO" id="GO:0005901">
    <property type="term" value="C:caveola"/>
    <property type="evidence" value="ECO:0007669"/>
    <property type="project" value="TreeGrafter"/>
</dbReference>
<dbReference type="GO" id="GO:0044539">
    <property type="term" value="P:long-chain fatty acid import into cell"/>
    <property type="evidence" value="ECO:0007669"/>
    <property type="project" value="TreeGrafter"/>
</dbReference>
<evidence type="ECO:0000256" key="19">
    <source>
        <dbReference type="ARBA" id="ARBA00023034"/>
    </source>
</evidence>
<keyword evidence="17" id="KW-0130">Cell adhesion</keyword>
<dbReference type="PANTHER" id="PTHR11923:SF12">
    <property type="entry name" value="PLATELET GLYCOPROTEIN 4"/>
    <property type="match status" value="1"/>
</dbReference>
<comment type="catalytic activity">
    <reaction evidence="2">
        <text>(9Z)-octadecenoate(out) = (9Z)-octadecenoate(in)</text>
        <dbReference type="Rhea" id="RHEA:33655"/>
        <dbReference type="ChEBI" id="CHEBI:30823"/>
    </reaction>
    <physiologicalReaction direction="left-to-right" evidence="2">
        <dbReference type="Rhea" id="RHEA:33656"/>
    </physiologicalReaction>
</comment>
<accession>A0A8C0CTX2</accession>
<protein>
    <recommendedName>
        <fullName evidence="11">Platelet glycoprotein 4</fullName>
    </recommendedName>
    <alternativeName>
        <fullName evidence="31">Glycoprotein IIIb</fullName>
    </alternativeName>
    <alternativeName>
        <fullName evidence="29">PAS IV</fullName>
    </alternativeName>
    <alternativeName>
        <fullName evidence="30">PAS-4</fullName>
    </alternativeName>
    <alternativeName>
        <fullName evidence="28">Platelet glycoprotein IV</fullName>
    </alternativeName>
</protein>
<keyword evidence="13" id="KW-1003">Cell membrane</keyword>
<evidence type="ECO:0000256" key="31">
    <source>
        <dbReference type="ARBA" id="ARBA00032780"/>
    </source>
</evidence>
<evidence type="ECO:0000256" key="20">
    <source>
        <dbReference type="ARBA" id="ARBA00023055"/>
    </source>
</evidence>
<evidence type="ECO:0000256" key="22">
    <source>
        <dbReference type="ARBA" id="ARBA00023139"/>
    </source>
</evidence>
<dbReference type="AlphaFoldDB" id="A0A8C0CTX2"/>
<dbReference type="GO" id="GO:0016324">
    <property type="term" value="C:apical plasma membrane"/>
    <property type="evidence" value="ECO:0007669"/>
    <property type="project" value="UniProtKB-SubCell"/>
</dbReference>
<evidence type="ECO:0000256" key="17">
    <source>
        <dbReference type="ARBA" id="ARBA00022889"/>
    </source>
</evidence>
<evidence type="ECO:0000256" key="32">
    <source>
        <dbReference type="SAM" id="Phobius"/>
    </source>
</evidence>
<keyword evidence="22" id="KW-0564">Palmitate</keyword>
<evidence type="ECO:0000256" key="18">
    <source>
        <dbReference type="ARBA" id="ARBA00022989"/>
    </source>
</evidence>
<evidence type="ECO:0000256" key="15">
    <source>
        <dbReference type="ARBA" id="ARBA00022692"/>
    </source>
</evidence>
<dbReference type="GO" id="GO:0150094">
    <property type="term" value="P:amyloid-beta clearance by cellular catabolic process"/>
    <property type="evidence" value="ECO:0007669"/>
    <property type="project" value="TreeGrafter"/>
</dbReference>
<keyword evidence="24" id="KW-0675">Receptor</keyword>
<dbReference type="GO" id="GO:0030169">
    <property type="term" value="F:low-density lipoprotein particle binding"/>
    <property type="evidence" value="ECO:0007669"/>
    <property type="project" value="TreeGrafter"/>
</dbReference>
<organism evidence="33">
    <name type="scientific">Balaenoptera musculus</name>
    <name type="common">Blue whale</name>
    <dbReference type="NCBI Taxonomy" id="9771"/>
    <lineage>
        <taxon>Eukaryota</taxon>
        <taxon>Metazoa</taxon>
        <taxon>Chordata</taxon>
        <taxon>Craniata</taxon>
        <taxon>Vertebrata</taxon>
        <taxon>Euteleostomi</taxon>
        <taxon>Mammalia</taxon>
        <taxon>Eutheria</taxon>
        <taxon>Laurasiatheria</taxon>
        <taxon>Artiodactyla</taxon>
        <taxon>Whippomorpha</taxon>
        <taxon>Cetacea</taxon>
        <taxon>Mysticeti</taxon>
        <taxon>Balaenopteridae</taxon>
        <taxon>Balaenoptera</taxon>
    </lineage>
</organism>
<keyword evidence="21 32" id="KW-0472">Membrane</keyword>
<evidence type="ECO:0000256" key="25">
    <source>
        <dbReference type="ARBA" id="ARBA00023180"/>
    </source>
</evidence>
<evidence type="ECO:0000256" key="5">
    <source>
        <dbReference type="ARBA" id="ARBA00001892"/>
    </source>
</evidence>
<comment type="similarity">
    <text evidence="10">Belongs to the CD36 family.</text>
</comment>
<dbReference type="GO" id="GO:0005044">
    <property type="term" value="F:scavenger receptor activity"/>
    <property type="evidence" value="ECO:0007669"/>
    <property type="project" value="TreeGrafter"/>
</dbReference>
<evidence type="ECO:0000313" key="33">
    <source>
        <dbReference type="Ensembl" id="ENSBMSP00010011407.1"/>
    </source>
</evidence>